<feature type="domain" description="Apple" evidence="2">
    <location>
        <begin position="543"/>
        <end position="589"/>
    </location>
</feature>
<dbReference type="OrthoDB" id="160645at2759"/>
<name>A0A6G1HGI0_9PEZI</name>
<evidence type="ECO:0000313" key="4">
    <source>
        <dbReference type="Proteomes" id="UP000800041"/>
    </source>
</evidence>
<accession>A0A6G1HGI0</accession>
<protein>
    <recommendedName>
        <fullName evidence="2">Apple domain-containing protein</fullName>
    </recommendedName>
</protein>
<feature type="region of interest" description="Disordered" evidence="1">
    <location>
        <begin position="607"/>
        <end position="659"/>
    </location>
</feature>
<feature type="compositionally biased region" description="Gly residues" evidence="1">
    <location>
        <begin position="610"/>
        <end position="658"/>
    </location>
</feature>
<gene>
    <name evidence="3" type="ORF">K402DRAFT_79718</name>
</gene>
<proteinExistence type="predicted"/>
<dbReference type="AlphaFoldDB" id="A0A6G1HGI0"/>
<organism evidence="3 4">
    <name type="scientific">Aulographum hederae CBS 113979</name>
    <dbReference type="NCBI Taxonomy" id="1176131"/>
    <lineage>
        <taxon>Eukaryota</taxon>
        <taxon>Fungi</taxon>
        <taxon>Dikarya</taxon>
        <taxon>Ascomycota</taxon>
        <taxon>Pezizomycotina</taxon>
        <taxon>Dothideomycetes</taxon>
        <taxon>Pleosporomycetidae</taxon>
        <taxon>Aulographales</taxon>
        <taxon>Aulographaceae</taxon>
    </lineage>
</organism>
<dbReference type="Proteomes" id="UP000800041">
    <property type="component" value="Unassembled WGS sequence"/>
</dbReference>
<feature type="domain" description="Apple" evidence="2">
    <location>
        <begin position="453"/>
        <end position="492"/>
    </location>
</feature>
<reference evidence="3" key="1">
    <citation type="journal article" date="2020" name="Stud. Mycol.">
        <title>101 Dothideomycetes genomes: a test case for predicting lifestyles and emergence of pathogens.</title>
        <authorList>
            <person name="Haridas S."/>
            <person name="Albert R."/>
            <person name="Binder M."/>
            <person name="Bloem J."/>
            <person name="Labutti K."/>
            <person name="Salamov A."/>
            <person name="Andreopoulos B."/>
            <person name="Baker S."/>
            <person name="Barry K."/>
            <person name="Bills G."/>
            <person name="Bluhm B."/>
            <person name="Cannon C."/>
            <person name="Castanera R."/>
            <person name="Culley D."/>
            <person name="Daum C."/>
            <person name="Ezra D."/>
            <person name="Gonzalez J."/>
            <person name="Henrissat B."/>
            <person name="Kuo A."/>
            <person name="Liang C."/>
            <person name="Lipzen A."/>
            <person name="Lutzoni F."/>
            <person name="Magnuson J."/>
            <person name="Mondo S."/>
            <person name="Nolan M."/>
            <person name="Ohm R."/>
            <person name="Pangilinan J."/>
            <person name="Park H.-J."/>
            <person name="Ramirez L."/>
            <person name="Alfaro M."/>
            <person name="Sun H."/>
            <person name="Tritt A."/>
            <person name="Yoshinaga Y."/>
            <person name="Zwiers L.-H."/>
            <person name="Turgeon B."/>
            <person name="Goodwin S."/>
            <person name="Spatafora J."/>
            <person name="Crous P."/>
            <person name="Grigoriev I."/>
        </authorList>
    </citation>
    <scope>NUCLEOTIDE SEQUENCE</scope>
    <source>
        <strain evidence="3">CBS 113979</strain>
    </source>
</reference>
<dbReference type="EMBL" id="ML977138">
    <property type="protein sequence ID" value="KAF1992130.1"/>
    <property type="molecule type" value="Genomic_DNA"/>
</dbReference>
<evidence type="ECO:0000313" key="3">
    <source>
        <dbReference type="EMBL" id="KAF1992130.1"/>
    </source>
</evidence>
<dbReference type="InterPro" id="IPR003609">
    <property type="entry name" value="Pan_app"/>
</dbReference>
<keyword evidence="4" id="KW-1185">Reference proteome</keyword>
<evidence type="ECO:0000259" key="2">
    <source>
        <dbReference type="Pfam" id="PF14295"/>
    </source>
</evidence>
<dbReference type="Pfam" id="PF14295">
    <property type="entry name" value="PAN_4"/>
    <property type="match status" value="2"/>
</dbReference>
<feature type="compositionally biased region" description="Gly residues" evidence="1">
    <location>
        <begin position="260"/>
        <end position="275"/>
    </location>
</feature>
<evidence type="ECO:0000256" key="1">
    <source>
        <dbReference type="SAM" id="MobiDB-lite"/>
    </source>
</evidence>
<feature type="region of interest" description="Disordered" evidence="1">
    <location>
        <begin position="253"/>
        <end position="275"/>
    </location>
</feature>
<sequence>MSPNPGAENASITIPITNLQPSSSYGISFSVRVLQNVTYTQPTTSPPAVRKRQQDSGCILSASIGGETILSIPVSQLTSNYTSFSSNPFTSNQTSQPLTYLLTCFNTDVYPVLDLVNITLNYVTIFSSSASPGITTTTLGTTSSTGFFSVTPTTGVSSTLSGVCPARSRRTVTFTSTATITSCPLTCAASSMFSMDASSTITTSMTAPTMSISSSMSSDPCFNTTTSLCFDCALTPEVVLTSYDICHTSISSSSLSTTGGPSGGNGGTGSSGGPGGGTLTVTTTTVFISISVSVSAVPPSTATPNCPDEPAGRVYYSKFGNSYSLYCGTNILDNTVEASHQNDMSGCIQACDAFNILHFYMASQCLGISFRNNMTDLNCELKSTTVNTEPLPGVDSAYLLNPYLGPQNNTDKQPTPVTTVGGPAATGLSCPRDNNTVVVTNNIAFIVECWVQHQGGDLVNQPSYGATLDSCIALCAANPDCVVASFNYPSRSCTQKNTIGPGRNVTDIWAAKQLPAAGPQCPRDAGTYYNTNGKTFLIECYIDHFDNEFARMPIYTESFGVCMDLCGVNEGCVDVSYTPGSPAGPCVLKSGLGAASNQGKIWGGKLVVPEGGGGGNGPGNGPGTGPGTGTGTAGGGGPGTGIPTGPGTGPGIGPGTAPGSGVVTATVTYGTGPGVGTIERTATTVIISTQTVTSTIVSISTAFFTSTVISSVSGSPIISTFTYPVTLTQTTEVVTTRVFTTTPPPLIVTVTVQPTRAPPSSSSFYCLATPTNYISGRAGRKRSLVFVELNELEDQKIDLNVPWYV</sequence>